<feature type="region of interest" description="Disordered" evidence="2">
    <location>
        <begin position="1437"/>
        <end position="1491"/>
    </location>
</feature>
<feature type="compositionally biased region" description="Basic and acidic residues" evidence="2">
    <location>
        <begin position="1437"/>
        <end position="1452"/>
    </location>
</feature>
<dbReference type="PANTHER" id="PTHR20959">
    <property type="entry name" value="TRANSPORT AND GOLGI ORGANIZATION PROTEIN 6 FAMILY MEMBER"/>
    <property type="match status" value="1"/>
</dbReference>
<evidence type="ECO:0000256" key="1">
    <source>
        <dbReference type="ARBA" id="ARBA00005724"/>
    </source>
</evidence>
<evidence type="ECO:0000313" key="4">
    <source>
        <dbReference type="EMBL" id="KAL3802680.1"/>
    </source>
</evidence>
<dbReference type="InterPro" id="IPR039600">
    <property type="entry name" value="TANGO6/Rtp1"/>
</dbReference>
<dbReference type="EMBL" id="JABMIG020000018">
    <property type="protein sequence ID" value="KAL3802680.1"/>
    <property type="molecule type" value="Genomic_DNA"/>
</dbReference>
<comment type="similarity">
    <text evidence="1">Belongs to the Tango6 family.</text>
</comment>
<evidence type="ECO:0000256" key="2">
    <source>
        <dbReference type="SAM" id="MobiDB-lite"/>
    </source>
</evidence>
<dbReference type="Pfam" id="PF10363">
    <property type="entry name" value="RTP1_C1"/>
    <property type="match status" value="1"/>
</dbReference>
<evidence type="ECO:0000259" key="3">
    <source>
        <dbReference type="Pfam" id="PF10363"/>
    </source>
</evidence>
<feature type="domain" description="RNA polymerase II assembly factor Rtp1 C-terminal" evidence="3">
    <location>
        <begin position="1025"/>
        <end position="1183"/>
    </location>
</feature>
<feature type="compositionally biased region" description="Basic and acidic residues" evidence="2">
    <location>
        <begin position="1470"/>
        <end position="1482"/>
    </location>
</feature>
<dbReference type="InterPro" id="IPR016024">
    <property type="entry name" value="ARM-type_fold"/>
</dbReference>
<gene>
    <name evidence="4" type="ORF">HJC23_012004</name>
</gene>
<evidence type="ECO:0000313" key="5">
    <source>
        <dbReference type="Proteomes" id="UP001516023"/>
    </source>
</evidence>
<organism evidence="4 5">
    <name type="scientific">Cyclotella cryptica</name>
    <dbReference type="NCBI Taxonomy" id="29204"/>
    <lineage>
        <taxon>Eukaryota</taxon>
        <taxon>Sar</taxon>
        <taxon>Stramenopiles</taxon>
        <taxon>Ochrophyta</taxon>
        <taxon>Bacillariophyta</taxon>
        <taxon>Coscinodiscophyceae</taxon>
        <taxon>Thalassiosirophycidae</taxon>
        <taxon>Stephanodiscales</taxon>
        <taxon>Stephanodiscaceae</taxon>
        <taxon>Cyclotella</taxon>
    </lineage>
</organism>
<feature type="region of interest" description="Disordered" evidence="2">
    <location>
        <begin position="137"/>
        <end position="161"/>
    </location>
</feature>
<proteinExistence type="inferred from homology"/>
<name>A0ABD3QXC7_9STRA</name>
<keyword evidence="5" id="KW-1185">Reference proteome</keyword>
<accession>A0ABD3QXC7</accession>
<dbReference type="PANTHER" id="PTHR20959:SF1">
    <property type="entry name" value="TRANSPORT AND GOLGI ORGANIZATION PROTEIN 6 HOMOLOG"/>
    <property type="match status" value="1"/>
</dbReference>
<dbReference type="InterPro" id="IPR019451">
    <property type="entry name" value="Rtp1_C1"/>
</dbReference>
<dbReference type="SUPFAM" id="SSF48371">
    <property type="entry name" value="ARM repeat"/>
    <property type="match status" value="1"/>
</dbReference>
<comment type="caution">
    <text evidence="4">The sequence shown here is derived from an EMBL/GenBank/DDBJ whole genome shotgun (WGS) entry which is preliminary data.</text>
</comment>
<sequence>MITVNDLDAWDQHTQRVLGAIRCFVDALRSAPYPPELSVTVGRHNQTQRGLDVLNRDRGDPSLIAHLRNAGVFDQVQQLDSSHVVSSDQVSSRCGCHSPWNDSISPLPGGERRQILYQFVFPLLKHLHDSYVILDNAPESVPPPPSPLDPRRKQKPQPARGMLSLNDYTNVACLLEFAVGASLLPQLEHYRLWDSLWKHDDESDDIDKPYTTILAQKRGRSLPKSLSGRISASTLAWGTYAAAEDWSRIRTSWSEKYAKNRNKKLEEHVIVLSQNCDELNRLVDSVARLVLLDRFRPMLLPRHLGDFYMTLIFLERGKWSLGKMLTMCRDLGVDSTSHEKMRHAYQEEEETLRRLQVALRFSPLNLLSVSRTDPLMEKSWNASESQLRAVDQREAALAYRTLLSGEAAVVLNSQSSKKETGQHCHLSPVLGIPPWLRLRLGQCLTKLAEEDLRAVVDVFVASARGVGSSETQHDEDIMTGAAARLARALCAKPFFDGGSTDAASIFQDKLCHQFVDFLVDEGQLVYKNLVNGSDMSEGPSRHYLAMSFTLWATIGQLPEEILKSCFVQRLVSGLIPRNDDNAPIGNLTSLQSASAIFVWLSGTPSSLDPLIMKKLHSIMLNSFHEPSQTSHQCNSEITILGQLLRLAASFRHESLGSKLVTEMKAESSFLHASQKVAEMALGKMVCSLLSEENHVCSMALELVKVVATNHYDRVGYVFGSSSTSHANTSNSFPSRVFELDTCNVQASDASELVQRVEQRARVLVEVVIAPISNMVDNIVHNGEKSGAHERTEYSLPSALFRLVLVIHYLFTSSSEVASNVASKVDALLSEYGSLDIHDEGMDGSRLAATVLLGLLCESCSPTSMLIGTACGRNEKNSDILELLGIIIDCAACRLESLTTEKSDDDAQDLLSTTSIIVSLLVSLLELGANKRSDNEEKMLQAMLPSLQILSSSIVYDQFQSQKESDSEISSLSVHLAELAEMSSHAMALIGARKSGPIVNYVEEQVRLTARLGLTETITEKLLLAERDLQSSQPPLRAAAVVSLRHIARTLLTHKPDLNDGIFGKEEKRVMVTEVEPTRGSTTEFTESEQLGLIARSLARVCLVSLADSESYVYLASIQTLVVICDVCPYEILPMTATLIATGSSDLTILASEEKASFITLTLSPEQRIKLAEALICMIRRRGDGIFLYGRLLLDLMVFGSKQSSHAMQDKFKLSKDTSCNIQGQTHLYFIGHDSDRSEEAKNDDLEERQFRINAGGPVFKIEEDDLLRATSISVVCELIAALRNTSLASYCHILVSLAIDALQLDCSRPVRRAAALLARELYACVEREVCNENNSHPRTTMVVAMVCSREEVLHNVLLSSVSATDINSTVVNGKTRCADGATQARCQEALEIRMHLDSLSIFGTASLIAQSITWENDFSDKKPILYSLSAQPSHSLRELKKYTEKKDKKNKEEVEEEEDRWRTRNKKRGGRGDGEREGKGKGEIQIGGELE</sequence>
<reference evidence="4 5" key="1">
    <citation type="journal article" date="2020" name="G3 (Bethesda)">
        <title>Improved Reference Genome for Cyclotella cryptica CCMP332, a Model for Cell Wall Morphogenesis, Salinity Adaptation, and Lipid Production in Diatoms (Bacillariophyta).</title>
        <authorList>
            <person name="Roberts W.R."/>
            <person name="Downey K.M."/>
            <person name="Ruck E.C."/>
            <person name="Traller J.C."/>
            <person name="Alverson A.J."/>
        </authorList>
    </citation>
    <scope>NUCLEOTIDE SEQUENCE [LARGE SCALE GENOMIC DNA]</scope>
    <source>
        <strain evidence="4 5">CCMP332</strain>
    </source>
</reference>
<dbReference type="Proteomes" id="UP001516023">
    <property type="component" value="Unassembled WGS sequence"/>
</dbReference>
<protein>
    <recommendedName>
        <fullName evidence="3">RNA polymerase II assembly factor Rtp1 C-terminal domain-containing protein</fullName>
    </recommendedName>
</protein>